<organism evidence="2 3">
    <name type="scientific">Aureibaculum flavum</name>
    <dbReference type="NCBI Taxonomy" id="2795986"/>
    <lineage>
        <taxon>Bacteria</taxon>
        <taxon>Pseudomonadati</taxon>
        <taxon>Bacteroidota</taxon>
        <taxon>Flavobacteriia</taxon>
        <taxon>Flavobacteriales</taxon>
        <taxon>Flavobacteriaceae</taxon>
        <taxon>Aureibaculum</taxon>
    </lineage>
</organism>
<feature type="chain" id="PRO_5045284958" evidence="1">
    <location>
        <begin position="20"/>
        <end position="204"/>
    </location>
</feature>
<dbReference type="PANTHER" id="PTHR37841">
    <property type="entry name" value="GLR2918 PROTEIN"/>
    <property type="match status" value="1"/>
</dbReference>
<dbReference type="RefSeq" id="WP_198839721.1">
    <property type="nucleotide sequence ID" value="NZ_JAEHFJ010000001.1"/>
</dbReference>
<dbReference type="Proteomes" id="UP000623301">
    <property type="component" value="Unassembled WGS sequence"/>
</dbReference>
<protein>
    <submittedName>
        <fullName evidence="2">WG repeat-containing protein</fullName>
    </submittedName>
</protein>
<proteinExistence type="predicted"/>
<reference evidence="2 3" key="1">
    <citation type="submission" date="2020-12" db="EMBL/GenBank/DDBJ databases">
        <title>Aureibaculum luteum sp. nov. and Aureibaculum flavum sp. nov., novel members of the family Flavobacteriaceae isolated from Antarctic intertidal sediments.</title>
        <authorList>
            <person name="He X."/>
            <person name="Zhang X."/>
        </authorList>
    </citation>
    <scope>NUCLEOTIDE SEQUENCE [LARGE SCALE GENOMIC DNA]</scope>
    <source>
        <strain evidence="2 3">A20</strain>
    </source>
</reference>
<evidence type="ECO:0000313" key="2">
    <source>
        <dbReference type="EMBL" id="MBJ2172895.1"/>
    </source>
</evidence>
<evidence type="ECO:0000256" key="1">
    <source>
        <dbReference type="SAM" id="SignalP"/>
    </source>
</evidence>
<keyword evidence="3" id="KW-1185">Reference proteome</keyword>
<keyword evidence="1" id="KW-0732">Signal</keyword>
<dbReference type="PANTHER" id="PTHR37841:SF1">
    <property type="entry name" value="DUF3298 DOMAIN-CONTAINING PROTEIN"/>
    <property type="match status" value="1"/>
</dbReference>
<feature type="signal peptide" evidence="1">
    <location>
        <begin position="1"/>
        <end position="19"/>
    </location>
</feature>
<dbReference type="Pfam" id="PF14903">
    <property type="entry name" value="WG_beta_rep"/>
    <property type="match status" value="2"/>
</dbReference>
<evidence type="ECO:0000313" key="3">
    <source>
        <dbReference type="Proteomes" id="UP000623301"/>
    </source>
</evidence>
<dbReference type="InterPro" id="IPR032774">
    <property type="entry name" value="WG_beta_rep"/>
</dbReference>
<accession>A0ABS0WLP9</accession>
<sequence length="204" mass="23393">MKKLIVLLLCFSVNQILFSQNLKDIDFVSPFNEDLAAVQKNDQWAFINKKGEKVIDFRDGVVATEINSEEPSIKYPIFKEGKCIIKKRIDNTFYYGYMDKEGNTIIEPQFLNVTNFKEGIAIIIKIDTTTMGKNKILSKNVVSYNLEEYVIDGSGKIIKYLDNGRGYNDAMNSTSLPPSFHSKIIAPRLIALKTKNEKWNLYSW</sequence>
<dbReference type="EMBL" id="JAEHFJ010000001">
    <property type="protein sequence ID" value="MBJ2172895.1"/>
    <property type="molecule type" value="Genomic_DNA"/>
</dbReference>
<comment type="caution">
    <text evidence="2">The sequence shown here is derived from an EMBL/GenBank/DDBJ whole genome shotgun (WGS) entry which is preliminary data.</text>
</comment>
<gene>
    <name evidence="2" type="ORF">JBL43_01515</name>
</gene>
<name>A0ABS0WLP9_9FLAO</name>